<dbReference type="HOGENOM" id="CLU_591356_0_0_2"/>
<evidence type="ECO:0000313" key="2">
    <source>
        <dbReference type="EMBL" id="AFZ70601.1"/>
    </source>
</evidence>
<feature type="transmembrane region" description="Helical" evidence="1">
    <location>
        <begin position="420"/>
        <end position="442"/>
    </location>
</feature>
<keyword evidence="1" id="KW-1133">Transmembrane helix</keyword>
<dbReference type="OrthoDB" id="43622at2157"/>
<protein>
    <submittedName>
        <fullName evidence="2">Uncharacterized protein</fullName>
    </submittedName>
</protein>
<evidence type="ECO:0000256" key="1">
    <source>
        <dbReference type="SAM" id="Phobius"/>
    </source>
</evidence>
<dbReference type="RefSeq" id="WP_015232498.1">
    <property type="nucleotide sequence ID" value="NC_019791.1"/>
</dbReference>
<dbReference type="GeneID" id="14212121"/>
<dbReference type="InParanoid" id="L0A9S3"/>
<keyword evidence="1" id="KW-0812">Transmembrane</keyword>
<feature type="transmembrane region" description="Helical" evidence="1">
    <location>
        <begin position="6"/>
        <end position="28"/>
    </location>
</feature>
<dbReference type="STRING" id="1056495.Calag_0861"/>
<feature type="transmembrane region" description="Helical" evidence="1">
    <location>
        <begin position="78"/>
        <end position="98"/>
    </location>
</feature>
<name>L0A9S3_CALLD</name>
<keyword evidence="3" id="KW-1185">Reference proteome</keyword>
<sequence length="456" mass="51672">MDYFYYLLAINLSLLTFYIGVLIIALPIPIKGLKKWGSSLIKDSILSFIIIISIYFIYNYINNLANSLGGSWGYFNLWYSNAISLSITIKAFLLEILAVSSKIPLASQIRSLVSPINDALTAEIIFLAGLWGIYFIVNSLGQTLLMFGIVLYSIPFRIARDAGAWFISFILVFSIGLQLLPVFTTNIAESAGVNLNGQAMSLGLTFVNAKATYRGNAIKNSLIYVYTYNNSYQQIALYKTDNNGEIVSPYYGDEIPLPSEVPSYIFSVIDGVAFKLYPYPFYPYNLTFNNQGFNLYTNNILYENENYTLAFEVNGNYSSYILGNKVYIYGNGGYVEIRALNGCVSNLTHINFVEYFGEWNFYNLKGYYYKFVPNNQSNSYLIFTINNCNVSQINVKYIDYANNYLGLENILTPSILEYLLLYYITVPLMYFSLLISITYGLARLLGGRRGIIPRVI</sequence>
<organism evidence="2 3">
    <name type="scientific">Caldisphaera lagunensis (strain DSM 15908 / JCM 11604 / ANMR 0165 / IC-154)</name>
    <dbReference type="NCBI Taxonomy" id="1056495"/>
    <lineage>
        <taxon>Archaea</taxon>
        <taxon>Thermoproteota</taxon>
        <taxon>Thermoprotei</taxon>
        <taxon>Acidilobales</taxon>
        <taxon>Caldisphaeraceae</taxon>
        <taxon>Caldisphaera</taxon>
    </lineage>
</organism>
<keyword evidence="1" id="KW-0472">Membrane</keyword>
<reference evidence="3" key="1">
    <citation type="submission" date="2012-03" db="EMBL/GenBank/DDBJ databases">
        <title>Complete genome of Caldisphaera lagunensis DSM 15908.</title>
        <authorList>
            <person name="Lucas S."/>
            <person name="Copeland A."/>
            <person name="Lapidus A."/>
            <person name="Glavina del Rio T."/>
            <person name="Dalin E."/>
            <person name="Tice H."/>
            <person name="Bruce D."/>
            <person name="Goodwin L."/>
            <person name="Pitluck S."/>
            <person name="Peters L."/>
            <person name="Mikhailova N."/>
            <person name="Teshima H."/>
            <person name="Kyrpides N."/>
            <person name="Mavromatis K."/>
            <person name="Ivanova N."/>
            <person name="Brettin T."/>
            <person name="Detter J.C."/>
            <person name="Han C."/>
            <person name="Larimer F."/>
            <person name="Land M."/>
            <person name="Hauser L."/>
            <person name="Markowitz V."/>
            <person name="Cheng J.-F."/>
            <person name="Hugenholtz P."/>
            <person name="Woyke T."/>
            <person name="Wu D."/>
            <person name="Spring S."/>
            <person name="Schroeder M."/>
            <person name="Brambilla E."/>
            <person name="Klenk H.-P."/>
            <person name="Eisen J.A."/>
        </authorList>
    </citation>
    <scope>NUCLEOTIDE SEQUENCE [LARGE SCALE GENOMIC DNA]</scope>
    <source>
        <strain evidence="3">DSM 15908 / JCM 11604 / IC-154</strain>
    </source>
</reference>
<evidence type="ECO:0000313" key="3">
    <source>
        <dbReference type="Proteomes" id="UP000010469"/>
    </source>
</evidence>
<dbReference type="eggNOG" id="arCOG05930">
    <property type="taxonomic scope" value="Archaea"/>
</dbReference>
<feature type="transmembrane region" description="Helical" evidence="1">
    <location>
        <begin position="164"/>
        <end position="183"/>
    </location>
</feature>
<dbReference type="EMBL" id="CP003378">
    <property type="protein sequence ID" value="AFZ70601.1"/>
    <property type="molecule type" value="Genomic_DNA"/>
</dbReference>
<dbReference type="AlphaFoldDB" id="L0A9S3"/>
<proteinExistence type="predicted"/>
<dbReference type="Proteomes" id="UP000010469">
    <property type="component" value="Chromosome"/>
</dbReference>
<gene>
    <name evidence="2" type="ordered locus">Calag_0861</name>
</gene>
<feature type="transmembrane region" description="Helical" evidence="1">
    <location>
        <begin position="119"/>
        <end position="137"/>
    </location>
</feature>
<dbReference type="KEGG" id="clg:Calag_0861"/>
<feature type="transmembrane region" description="Helical" evidence="1">
    <location>
        <begin position="40"/>
        <end position="58"/>
    </location>
</feature>
<accession>L0A9S3</accession>